<organism evidence="2">
    <name type="scientific">Cladocopium goreaui</name>
    <dbReference type="NCBI Taxonomy" id="2562237"/>
    <lineage>
        <taxon>Eukaryota</taxon>
        <taxon>Sar</taxon>
        <taxon>Alveolata</taxon>
        <taxon>Dinophyceae</taxon>
        <taxon>Suessiales</taxon>
        <taxon>Symbiodiniaceae</taxon>
        <taxon>Cladocopium</taxon>
    </lineage>
</organism>
<protein>
    <submittedName>
        <fullName evidence="2">Uncharacterized protein</fullName>
    </submittedName>
</protein>
<evidence type="ECO:0000313" key="4">
    <source>
        <dbReference type="Proteomes" id="UP001152797"/>
    </source>
</evidence>
<evidence type="ECO:0000313" key="2">
    <source>
        <dbReference type="EMBL" id="CAI3995718.1"/>
    </source>
</evidence>
<accession>A0A9P1G0T1</accession>
<gene>
    <name evidence="2" type="ORF">C1SCF055_LOCUS22247</name>
</gene>
<reference evidence="3" key="2">
    <citation type="submission" date="2024-04" db="EMBL/GenBank/DDBJ databases">
        <authorList>
            <person name="Chen Y."/>
            <person name="Shah S."/>
            <person name="Dougan E. K."/>
            <person name="Thang M."/>
            <person name="Chan C."/>
        </authorList>
    </citation>
    <scope>NUCLEOTIDE SEQUENCE [LARGE SCALE GENOMIC DNA]</scope>
</reference>
<evidence type="ECO:0000256" key="1">
    <source>
        <dbReference type="SAM" id="MobiDB-lite"/>
    </source>
</evidence>
<dbReference type="EMBL" id="CAMXCT020002112">
    <property type="protein sequence ID" value="CAL1149093.1"/>
    <property type="molecule type" value="Genomic_DNA"/>
</dbReference>
<feature type="compositionally biased region" description="Polar residues" evidence="1">
    <location>
        <begin position="1"/>
        <end position="22"/>
    </location>
</feature>
<dbReference type="EMBL" id="CAMXCT010002112">
    <property type="protein sequence ID" value="CAI3995718.1"/>
    <property type="molecule type" value="Genomic_DNA"/>
</dbReference>
<dbReference type="OrthoDB" id="10543102at2759"/>
<feature type="region of interest" description="Disordered" evidence="1">
    <location>
        <begin position="1"/>
        <end position="58"/>
    </location>
</feature>
<feature type="non-terminal residue" evidence="2">
    <location>
        <position position="1"/>
    </location>
</feature>
<dbReference type="EMBL" id="CAMXCT030002112">
    <property type="protein sequence ID" value="CAL4783030.1"/>
    <property type="molecule type" value="Genomic_DNA"/>
</dbReference>
<keyword evidence="4" id="KW-1185">Reference proteome</keyword>
<comment type="caution">
    <text evidence="2">The sequence shown here is derived from an EMBL/GenBank/DDBJ whole genome shotgun (WGS) entry which is preliminary data.</text>
</comment>
<evidence type="ECO:0000313" key="3">
    <source>
        <dbReference type="EMBL" id="CAL1149093.1"/>
    </source>
</evidence>
<dbReference type="AlphaFoldDB" id="A0A9P1G0T1"/>
<dbReference type="Proteomes" id="UP001152797">
    <property type="component" value="Unassembled WGS sequence"/>
</dbReference>
<proteinExistence type="predicted"/>
<sequence>LELQKPGSSWTVENRGPNSSEPAQDAKGLAEPSETDQKVQQAVPPAQEKQGAGAGPNTWRKATEAELREVLFASQFDGESGNCSYDFKHACLGRPRGTRHMLGSQRDVLKASQIWTKGGRSDQHALEPLDKLLRHIAVTPPCMLTLVGDSTTTDFFVATLLGAFRLGWQRTYWCGQFGASYLHGENLSVELINANCSGFSKYFTQVWMLKAAHPEVALHPKCKRLSLLLHVLDSTTVRMQQQRAERLLWGSTYLLLNWGLRKNDKPRLITAFNEVVKPFLDTRRFDKLLWRTTLPQHFVSHDGSGLWAAAKKVRKKVDFRGQWACGPITNVPASNWRNIEFSKWLRSQLGPEEASRLRQVDANEYFVERYDLHTAPDCTHYLYSPFAYFHLWDAFREALKI</sequence>
<name>A0A9P1G0T1_9DINO</name>
<reference evidence="2" key="1">
    <citation type="submission" date="2022-10" db="EMBL/GenBank/DDBJ databases">
        <authorList>
            <person name="Chen Y."/>
            <person name="Dougan E. K."/>
            <person name="Chan C."/>
            <person name="Rhodes N."/>
            <person name="Thang M."/>
        </authorList>
    </citation>
    <scope>NUCLEOTIDE SEQUENCE</scope>
</reference>